<dbReference type="Pfam" id="PF07331">
    <property type="entry name" value="TctB"/>
    <property type="match status" value="1"/>
</dbReference>
<dbReference type="InterPro" id="IPR009936">
    <property type="entry name" value="DUF1468"/>
</dbReference>
<feature type="transmembrane region" description="Helical" evidence="1">
    <location>
        <begin position="12"/>
        <end position="30"/>
    </location>
</feature>
<evidence type="ECO:0000259" key="2">
    <source>
        <dbReference type="Pfam" id="PF07331"/>
    </source>
</evidence>
<feature type="transmembrane region" description="Helical" evidence="1">
    <location>
        <begin position="104"/>
        <end position="119"/>
    </location>
</feature>
<gene>
    <name evidence="3" type="ORF">FGK64_07610</name>
</gene>
<accession>A0ABY2XAB2</accession>
<proteinExistence type="predicted"/>
<dbReference type="Proteomes" id="UP001191082">
    <property type="component" value="Unassembled WGS sequence"/>
</dbReference>
<evidence type="ECO:0000313" key="3">
    <source>
        <dbReference type="EMBL" id="TMV12667.1"/>
    </source>
</evidence>
<comment type="caution">
    <text evidence="3">The sequence shown here is derived from an EMBL/GenBank/DDBJ whole genome shotgun (WGS) entry which is preliminary data.</text>
</comment>
<organism evidence="3 4">
    <name type="scientific">Arenibacterium halophilum</name>
    <dbReference type="NCBI Taxonomy" id="2583821"/>
    <lineage>
        <taxon>Bacteria</taxon>
        <taxon>Pseudomonadati</taxon>
        <taxon>Pseudomonadota</taxon>
        <taxon>Alphaproteobacteria</taxon>
        <taxon>Rhodobacterales</taxon>
        <taxon>Paracoccaceae</taxon>
        <taxon>Arenibacterium</taxon>
    </lineage>
</organism>
<keyword evidence="1" id="KW-1133">Transmembrane helix</keyword>
<feature type="transmembrane region" description="Helical" evidence="1">
    <location>
        <begin position="126"/>
        <end position="147"/>
    </location>
</feature>
<dbReference type="EMBL" id="VCPC01000002">
    <property type="protein sequence ID" value="TMV12667.1"/>
    <property type="molecule type" value="Genomic_DNA"/>
</dbReference>
<keyword evidence="1" id="KW-0472">Membrane</keyword>
<reference evidence="3 4" key="1">
    <citation type="submission" date="2019-05" db="EMBL/GenBank/DDBJ databases">
        <title>Marivita sp. nov. isolated from sea sediment.</title>
        <authorList>
            <person name="Kim W."/>
        </authorList>
    </citation>
    <scope>NUCLEOTIDE SEQUENCE [LARGE SCALE GENOMIC DNA]</scope>
    <source>
        <strain evidence="3 4">CAU 1492</strain>
    </source>
</reference>
<feature type="domain" description="DUF1468" evidence="2">
    <location>
        <begin position="11"/>
        <end position="150"/>
    </location>
</feature>
<sequence>MGQGAVNKRQIAALVVVLGGVGFAALAHGYPQGSLLRPGPGFLPFNIGILFAALGVAILIEEIRAARRGGEPAPESPDEPGSLRAVLAISAGMIALALLLERGGFIPAMAAMFVIVGMAERGRNWAALAISCLLMAVFGTVLFIWLLGVPVAVLGAS</sequence>
<dbReference type="RefSeq" id="WP_138863221.1">
    <property type="nucleotide sequence ID" value="NZ_VCPC01000002.1"/>
</dbReference>
<feature type="transmembrane region" description="Helical" evidence="1">
    <location>
        <begin position="42"/>
        <end position="60"/>
    </location>
</feature>
<evidence type="ECO:0000313" key="4">
    <source>
        <dbReference type="Proteomes" id="UP001191082"/>
    </source>
</evidence>
<keyword evidence="4" id="KW-1185">Reference proteome</keyword>
<keyword evidence="1" id="KW-0812">Transmembrane</keyword>
<name>A0ABY2XAB2_9RHOB</name>
<protein>
    <submittedName>
        <fullName evidence="3">Tripartite tricarboxylate transporter TctB family protein</fullName>
    </submittedName>
</protein>
<evidence type="ECO:0000256" key="1">
    <source>
        <dbReference type="SAM" id="Phobius"/>
    </source>
</evidence>